<dbReference type="Proteomes" id="UP000789941">
    <property type="component" value="Unassembled WGS sequence"/>
</dbReference>
<name>A0A5E4LPZ8_9ARCH</name>
<dbReference type="AlphaFoldDB" id="A0A5E4LPZ8"/>
<proteinExistence type="predicted"/>
<organism evidence="2 3">
    <name type="scientific">Candidatus Bilamarchaeum dharawalense</name>
    <dbReference type="NCBI Taxonomy" id="2885759"/>
    <lineage>
        <taxon>Archaea</taxon>
        <taxon>Candidatus Micrarchaeota</taxon>
        <taxon>Candidatus Micrarchaeia</taxon>
        <taxon>Candidatus Anstonellales</taxon>
        <taxon>Candidatus Bilamarchaeaceae</taxon>
        <taxon>Candidatus Bilamarchaeum</taxon>
    </lineage>
</organism>
<protein>
    <submittedName>
        <fullName evidence="2">Zinc ribbon domain protein</fullName>
    </submittedName>
</protein>
<dbReference type="EMBL" id="CABMJJ010000009">
    <property type="protein sequence ID" value="VVC04090.1"/>
    <property type="molecule type" value="Genomic_DNA"/>
</dbReference>
<dbReference type="InterPro" id="IPR025868">
    <property type="entry name" value="Zn_ribbon_dom_put"/>
</dbReference>
<evidence type="ECO:0000313" key="3">
    <source>
        <dbReference type="Proteomes" id="UP000789941"/>
    </source>
</evidence>
<feature type="domain" description="Putative zinc ribbon" evidence="1">
    <location>
        <begin position="5"/>
        <end position="79"/>
    </location>
</feature>
<accession>A0A5E4LPZ8</accession>
<reference evidence="2 3" key="1">
    <citation type="submission" date="2019-08" db="EMBL/GenBank/DDBJ databases">
        <authorList>
            <person name="Vazquez-Campos X."/>
        </authorList>
    </citation>
    <scope>NUCLEOTIDE SEQUENCE [LARGE SCALE GENOMIC DNA]</scope>
    <source>
        <strain evidence="2">LFW-283_2</strain>
    </source>
</reference>
<sequence>MTLVMCESCGMPMAQKSDFGGGKMDNKYCKYCTLPNGVLKPRHEVRENMILFYMKTKKQDRATASAYVDERMASMPAWK</sequence>
<comment type="caution">
    <text evidence="2">The sequence shown here is derived from an EMBL/GenBank/DDBJ whole genome shotgun (WGS) entry which is preliminary data.</text>
</comment>
<evidence type="ECO:0000313" key="2">
    <source>
        <dbReference type="EMBL" id="VVC04090.1"/>
    </source>
</evidence>
<dbReference type="Pfam" id="PF12674">
    <property type="entry name" value="Zn_ribbon_2"/>
    <property type="match status" value="1"/>
</dbReference>
<gene>
    <name evidence="2" type="ORF">LFW2832_00725</name>
</gene>
<evidence type="ECO:0000259" key="1">
    <source>
        <dbReference type="Pfam" id="PF12674"/>
    </source>
</evidence>